<dbReference type="InterPro" id="IPR004827">
    <property type="entry name" value="bZIP"/>
</dbReference>
<dbReference type="RefSeq" id="XP_008026463.1">
    <property type="nucleotide sequence ID" value="XM_008028272.1"/>
</dbReference>
<evidence type="ECO:0000259" key="2">
    <source>
        <dbReference type="PROSITE" id="PS00036"/>
    </source>
</evidence>
<dbReference type="GO" id="GO:0003700">
    <property type="term" value="F:DNA-binding transcription factor activity"/>
    <property type="evidence" value="ECO:0007669"/>
    <property type="project" value="InterPro"/>
</dbReference>
<feature type="domain" description="BZIP" evidence="2">
    <location>
        <begin position="13"/>
        <end position="28"/>
    </location>
</feature>
<protein>
    <recommendedName>
        <fullName evidence="2">BZIP domain-containing protein</fullName>
    </recommendedName>
</protein>
<dbReference type="AlphaFoldDB" id="R0KCE1"/>
<name>R0KCE1_EXST2</name>
<dbReference type="GeneID" id="19400918"/>
<feature type="compositionally biased region" description="Basic and acidic residues" evidence="1">
    <location>
        <begin position="7"/>
        <end position="18"/>
    </location>
</feature>
<dbReference type="EMBL" id="KB908626">
    <property type="protein sequence ID" value="EOA85882.1"/>
    <property type="molecule type" value="Genomic_DNA"/>
</dbReference>
<organism evidence="3 4">
    <name type="scientific">Exserohilum turcicum (strain 28A)</name>
    <name type="common">Northern leaf blight fungus</name>
    <name type="synonym">Setosphaeria turcica</name>
    <dbReference type="NCBI Taxonomy" id="671987"/>
    <lineage>
        <taxon>Eukaryota</taxon>
        <taxon>Fungi</taxon>
        <taxon>Dikarya</taxon>
        <taxon>Ascomycota</taxon>
        <taxon>Pezizomycotina</taxon>
        <taxon>Dothideomycetes</taxon>
        <taxon>Pleosporomycetidae</taxon>
        <taxon>Pleosporales</taxon>
        <taxon>Pleosporineae</taxon>
        <taxon>Pleosporaceae</taxon>
        <taxon>Exserohilum</taxon>
    </lineage>
</organism>
<dbReference type="PROSITE" id="PS00036">
    <property type="entry name" value="BZIP_BASIC"/>
    <property type="match status" value="1"/>
</dbReference>
<feature type="region of interest" description="Disordered" evidence="1">
    <location>
        <begin position="1"/>
        <end position="28"/>
    </location>
</feature>
<reference evidence="3 4" key="2">
    <citation type="journal article" date="2013" name="PLoS Genet.">
        <title>Comparative genome structure, secondary metabolite, and effector coding capacity across Cochliobolus pathogens.</title>
        <authorList>
            <person name="Condon B.J."/>
            <person name="Leng Y."/>
            <person name="Wu D."/>
            <person name="Bushley K.E."/>
            <person name="Ohm R.A."/>
            <person name="Otillar R."/>
            <person name="Martin J."/>
            <person name="Schackwitz W."/>
            <person name="Grimwood J."/>
            <person name="MohdZainudin N."/>
            <person name="Xue C."/>
            <person name="Wang R."/>
            <person name="Manning V.A."/>
            <person name="Dhillon B."/>
            <person name="Tu Z.J."/>
            <person name="Steffenson B.J."/>
            <person name="Salamov A."/>
            <person name="Sun H."/>
            <person name="Lowry S."/>
            <person name="LaButti K."/>
            <person name="Han J."/>
            <person name="Copeland A."/>
            <person name="Lindquist E."/>
            <person name="Barry K."/>
            <person name="Schmutz J."/>
            <person name="Baker S.E."/>
            <person name="Ciuffetti L.M."/>
            <person name="Grigoriev I.V."/>
            <person name="Zhong S."/>
            <person name="Turgeon B.G."/>
        </authorList>
    </citation>
    <scope>NUCLEOTIDE SEQUENCE [LARGE SCALE GENOMIC DNA]</scope>
    <source>
        <strain evidence="4">28A</strain>
    </source>
</reference>
<evidence type="ECO:0000256" key="1">
    <source>
        <dbReference type="SAM" id="MobiDB-lite"/>
    </source>
</evidence>
<sequence length="54" mass="6514">MALKQSTEARIERRREQNRISQKRRRRKNAIQIRHAMTRELLLQSGMPHATNFV</sequence>
<dbReference type="HOGENOM" id="CLU_3051908_0_0_1"/>
<dbReference type="Proteomes" id="UP000016935">
    <property type="component" value="Unassembled WGS sequence"/>
</dbReference>
<gene>
    <name evidence="3" type="ORF">SETTUDRAFT_169470</name>
</gene>
<reference evidence="3 4" key="1">
    <citation type="journal article" date="2012" name="PLoS Pathog.">
        <title>Diverse lifestyles and strategies of plant pathogenesis encoded in the genomes of eighteen Dothideomycetes fungi.</title>
        <authorList>
            <person name="Ohm R.A."/>
            <person name="Feau N."/>
            <person name="Henrissat B."/>
            <person name="Schoch C.L."/>
            <person name="Horwitz B.A."/>
            <person name="Barry K.W."/>
            <person name="Condon B.J."/>
            <person name="Copeland A.C."/>
            <person name="Dhillon B."/>
            <person name="Glaser F."/>
            <person name="Hesse C.N."/>
            <person name="Kosti I."/>
            <person name="LaButti K."/>
            <person name="Lindquist E.A."/>
            <person name="Lucas S."/>
            <person name="Salamov A.A."/>
            <person name="Bradshaw R.E."/>
            <person name="Ciuffetti L."/>
            <person name="Hamelin R.C."/>
            <person name="Kema G.H.J."/>
            <person name="Lawrence C."/>
            <person name="Scott J.A."/>
            <person name="Spatafora J.W."/>
            <person name="Turgeon B.G."/>
            <person name="de Wit P.J.G.M."/>
            <person name="Zhong S."/>
            <person name="Goodwin S.B."/>
            <person name="Grigoriev I.V."/>
        </authorList>
    </citation>
    <scope>NUCLEOTIDE SEQUENCE [LARGE SCALE GENOMIC DNA]</scope>
    <source>
        <strain evidence="4">28A</strain>
    </source>
</reference>
<accession>R0KCE1</accession>
<proteinExistence type="predicted"/>
<keyword evidence="4" id="KW-1185">Reference proteome</keyword>
<evidence type="ECO:0000313" key="3">
    <source>
        <dbReference type="EMBL" id="EOA85882.1"/>
    </source>
</evidence>
<evidence type="ECO:0000313" key="4">
    <source>
        <dbReference type="Proteomes" id="UP000016935"/>
    </source>
</evidence>